<evidence type="ECO:0000313" key="1">
    <source>
        <dbReference type="EMBL" id="QXP44971.1"/>
    </source>
</evidence>
<protein>
    <recommendedName>
        <fullName evidence="3">FtsK gamma domain-containing protein</fullName>
    </recommendedName>
</protein>
<evidence type="ECO:0000313" key="2">
    <source>
        <dbReference type="Proteomes" id="UP000316416"/>
    </source>
</evidence>
<dbReference type="EMBL" id="CP045503">
    <property type="protein sequence ID" value="QXP44971.1"/>
    <property type="molecule type" value="Genomic_DNA"/>
</dbReference>
<keyword evidence="2" id="KW-1185">Reference proteome</keyword>
<accession>A0ABX8S5G4</accession>
<dbReference type="Proteomes" id="UP000316416">
    <property type="component" value="Chromosome"/>
</dbReference>
<evidence type="ECO:0008006" key="3">
    <source>
        <dbReference type="Google" id="ProtNLM"/>
    </source>
</evidence>
<name>A0ABX8S5G4_9GAMM</name>
<gene>
    <name evidence="1" type="ORF">FM038_25290</name>
</gene>
<dbReference type="RefSeq" id="WP_185965797.1">
    <property type="nucleotide sequence ID" value="NZ_CP045503.2"/>
</dbReference>
<organism evidence="1 2">
    <name type="scientific">Shewanella eurypsychrophilus</name>
    <dbReference type="NCBI Taxonomy" id="2593656"/>
    <lineage>
        <taxon>Bacteria</taxon>
        <taxon>Pseudomonadati</taxon>
        <taxon>Pseudomonadota</taxon>
        <taxon>Gammaproteobacteria</taxon>
        <taxon>Alteromonadales</taxon>
        <taxon>Shewanellaceae</taxon>
        <taxon>Shewanella</taxon>
    </lineage>
</organism>
<sequence>MKINQQLIIELKNREQFSLSAIQRHEKVGYLKAVIIANFLVETGLAVKVNATSYSII</sequence>
<proteinExistence type="predicted"/>
<reference evidence="1" key="1">
    <citation type="submission" date="2021-07" db="EMBL/GenBank/DDBJ databases">
        <title>Shewanella sp. YLB-07 whole genome sequence.</title>
        <authorList>
            <person name="Yu L."/>
        </authorList>
    </citation>
    <scope>NUCLEOTIDE SEQUENCE</scope>
    <source>
        <strain evidence="1">YLB-08</strain>
    </source>
</reference>